<dbReference type="GO" id="GO:0097347">
    <property type="term" value="C:TAM protein secretion complex"/>
    <property type="evidence" value="ECO:0007669"/>
    <property type="project" value="TreeGrafter"/>
</dbReference>
<dbReference type="InterPro" id="IPR007452">
    <property type="entry name" value="TamB_C"/>
</dbReference>
<comment type="subcellular location">
    <subcellularLocation>
        <location evidence="1">Membrane</location>
        <topology evidence="1">Single-pass membrane protein</topology>
    </subcellularLocation>
</comment>
<feature type="domain" description="Translocation and assembly module TamB C-terminal" evidence="5">
    <location>
        <begin position="922"/>
        <end position="1257"/>
    </location>
</feature>
<accession>A0A3B0M1Y3</accession>
<sequence length="1257" mass="137368">MKWVKRISLVLLFLLLILLTMIGWIVTTKSGLHFALNTAVRWLPGLEIATISGGWSDLNLQGVSYRTKGINVDVDKFNLSLEVNCLKRFQLCVNNISTDGVDVKIDSKAFASNEEPANSTPLTKLSTPYPILLNQLTLKNINIQLDNSQISLAELTMAADWQANLLTIKPTTINGLVVNLPKTLVEENKATAKAVIKTSDEVADKSPVETLKALFAEPLLANLPAVVLPIDINIEQIRGISWHLSGDTKVAIDNLTLMASVQNQQIAIKQFVVVMPEGKITITGDANLAQQWPVNIAVQVESYLNDLKGQQVDLKLEGALLQQLKLMLSLTGPIKAHLVAEAALSQAGLPIQLTLKSQQLNWPLQGEPEYRLKDLRLRLNGMVTGYDLSFRTDINGRDLPPTLLTLNAKGNGQQFRLTRLRLNALQGKTELTGIIDWSKAISWNGLLTLSDINTAKQWLQWPAKLQGKIVTTGSLHGGSWQLKIPEITLDGNVKGHLLRTRGQISGNAAGQWNIPVFNILLGRNKLDINGHLSDSWQLDEIIDAPALDGVLPGLAGVIKGQLKLRGDLKSPQLLVDIAAHSVKWQDSLAIDKATIQGDIRSDKQIHGQLTAAVQQLKQADLVVHNFTLDAKGNEQQHSVNINIDGKPISGHLTLKGSFDRQKALWQGVLDNMLFNTPIGEWQLSRAVSIVYANQQQEVTVSPHCWLNTKGHFCLSKMAKIGKYGNADILLQQFDLALLKPFLPAETQLTGSFDGDAKVSWYADGHSPQVKANLFGNGVKIKQLIEGSLLPVEFQTLSLNADMSNGKAVLQWLIQITNNGKFSGNIRIDDLEQSRRLSGSININDISLALIRPILSNGERLDGNLNADLRLSGNMKQPLLNGNLALSNVSAKGHWFPFDINQGFLKLDFMGTRSQLTGRIHTPEGYLKLVGEADWRTIKAWQASISATGNKLRITLPPMVCIDVEPDIVFEATPNLLSLNGNVNIPWARITVQELPESAVGVSSDEVMLDANLHPIEKKGILIPILTNLQIKIGNDVRLDAFGLKARLTGILKVIQDKQGLGLNGQIDIPEGRFHAYGQDLIVRKGQILFSGPVDQPFLNVEAIRNPDSTNDNVIAGVRVTGLADKPKATIFSEPVKSQEEALSYLLRGEGLNSSGADSTHMAALLISLGVSKSGKLLGSIGETFGVSDLALDTQGVGDQSQVVVSGKITNDLQVKYGVGIFNSLATLTLRYRLMPKLYLEAVSGVDQALDLLYQFEF</sequence>
<evidence type="ECO:0000256" key="2">
    <source>
        <dbReference type="ARBA" id="ARBA00022692"/>
    </source>
</evidence>
<protein>
    <submittedName>
        <fullName evidence="6">Translocation and assembly module TamB</fullName>
    </submittedName>
</protein>
<keyword evidence="2" id="KW-0812">Transmembrane</keyword>
<keyword evidence="3" id="KW-1133">Transmembrane helix</keyword>
<dbReference type="PANTHER" id="PTHR36985">
    <property type="entry name" value="TRANSLOCATION AND ASSEMBLY MODULE SUBUNIT TAMB"/>
    <property type="match status" value="1"/>
</dbReference>
<dbReference type="PANTHER" id="PTHR36985:SF1">
    <property type="entry name" value="TRANSLOCATION AND ASSEMBLY MODULE SUBUNIT TAMB"/>
    <property type="match status" value="1"/>
</dbReference>
<name>A0A3B0M1Y3_9GAMM</name>
<evidence type="ECO:0000259" key="5">
    <source>
        <dbReference type="Pfam" id="PF04357"/>
    </source>
</evidence>
<dbReference type="GO" id="GO:0009306">
    <property type="term" value="P:protein secretion"/>
    <property type="evidence" value="ECO:0007669"/>
    <property type="project" value="InterPro"/>
</dbReference>
<dbReference type="EMBL" id="UFQR01000008">
    <property type="protein sequence ID" value="SSW95970.1"/>
    <property type="molecule type" value="Genomic_DNA"/>
</dbReference>
<dbReference type="GO" id="GO:0005886">
    <property type="term" value="C:plasma membrane"/>
    <property type="evidence" value="ECO:0007669"/>
    <property type="project" value="InterPro"/>
</dbReference>
<evidence type="ECO:0000256" key="4">
    <source>
        <dbReference type="ARBA" id="ARBA00023136"/>
    </source>
</evidence>
<dbReference type="AlphaFoldDB" id="A0A3B0M1Y3"/>
<evidence type="ECO:0000256" key="3">
    <source>
        <dbReference type="ARBA" id="ARBA00022989"/>
    </source>
</evidence>
<dbReference type="Pfam" id="PF04357">
    <property type="entry name" value="TamB"/>
    <property type="match status" value="1"/>
</dbReference>
<evidence type="ECO:0000256" key="1">
    <source>
        <dbReference type="ARBA" id="ARBA00004167"/>
    </source>
</evidence>
<organism evidence="6">
    <name type="scientific">Arsenophonus endosymbiont of Trialeurodes vaporariorum</name>
    <dbReference type="NCBI Taxonomy" id="235567"/>
    <lineage>
        <taxon>Bacteria</taxon>
        <taxon>Pseudomonadati</taxon>
        <taxon>Pseudomonadota</taxon>
        <taxon>Gammaproteobacteria</taxon>
        <taxon>Enterobacterales</taxon>
        <taxon>Morganellaceae</taxon>
        <taxon>Arsenophonus</taxon>
    </lineage>
</organism>
<reference evidence="6" key="1">
    <citation type="submission" date="2018-04" db="EMBL/GenBank/DDBJ databases">
        <authorList>
            <person name="Go L.Y."/>
            <person name="Mitchell J.A."/>
        </authorList>
    </citation>
    <scope>NUCLEOTIDE SEQUENCE</scope>
    <source>
        <strain evidence="6">ARTV</strain>
    </source>
</reference>
<gene>
    <name evidence="6" type="primary">tamB</name>
    <name evidence="6" type="ORF">ARTV_2149</name>
</gene>
<evidence type="ECO:0000313" key="6">
    <source>
        <dbReference type="EMBL" id="SSW95970.1"/>
    </source>
</evidence>
<keyword evidence="4" id="KW-0472">Membrane</keyword>
<proteinExistence type="predicted"/>